<evidence type="ECO:0000256" key="5">
    <source>
        <dbReference type="ARBA" id="ARBA00023054"/>
    </source>
</evidence>
<dbReference type="OrthoDB" id="6229630at2759"/>
<keyword evidence="3" id="KW-0268">Exocytosis</keyword>
<name>A0A6A4WNG6_AMPAM</name>
<dbReference type="FunFam" id="1.20.5.580:FF:000002">
    <property type="entry name" value="Complexin, isoform AB"/>
    <property type="match status" value="1"/>
</dbReference>
<keyword evidence="2" id="KW-0813">Transport</keyword>
<evidence type="ECO:0000256" key="6">
    <source>
        <dbReference type="ARBA" id="ARBA00037297"/>
    </source>
</evidence>
<dbReference type="Pfam" id="PF05835">
    <property type="entry name" value="Synaphin"/>
    <property type="match status" value="1"/>
</dbReference>
<organism evidence="8 9">
    <name type="scientific">Amphibalanus amphitrite</name>
    <name type="common">Striped barnacle</name>
    <name type="synonym">Balanus amphitrite</name>
    <dbReference type="NCBI Taxonomy" id="1232801"/>
    <lineage>
        <taxon>Eukaryota</taxon>
        <taxon>Metazoa</taxon>
        <taxon>Ecdysozoa</taxon>
        <taxon>Arthropoda</taxon>
        <taxon>Crustacea</taxon>
        <taxon>Multicrustacea</taxon>
        <taxon>Cirripedia</taxon>
        <taxon>Thoracica</taxon>
        <taxon>Thoracicalcarea</taxon>
        <taxon>Balanomorpha</taxon>
        <taxon>Balanoidea</taxon>
        <taxon>Balanidae</taxon>
        <taxon>Amphibalaninae</taxon>
        <taxon>Amphibalanus</taxon>
    </lineage>
</organism>
<dbReference type="GO" id="GO:0031201">
    <property type="term" value="C:SNARE complex"/>
    <property type="evidence" value="ECO:0007669"/>
    <property type="project" value="TreeGrafter"/>
</dbReference>
<dbReference type="CDD" id="cd22808">
    <property type="entry name" value="Complexin_NTD_CPLX_I_II"/>
    <property type="match status" value="1"/>
</dbReference>
<evidence type="ECO:0000313" key="9">
    <source>
        <dbReference type="Proteomes" id="UP000440578"/>
    </source>
</evidence>
<dbReference type="EMBL" id="VIIS01000759">
    <property type="protein sequence ID" value="KAF0305344.1"/>
    <property type="molecule type" value="Genomic_DNA"/>
</dbReference>
<dbReference type="GO" id="GO:0019905">
    <property type="term" value="F:syntaxin binding"/>
    <property type="evidence" value="ECO:0007669"/>
    <property type="project" value="InterPro"/>
</dbReference>
<comment type="function">
    <text evidence="6">Positively regulates a late step in synaptic vesicle exocytosis.</text>
</comment>
<comment type="similarity">
    <text evidence="1">Belongs to the complexin/synaphin family.</text>
</comment>
<feature type="region of interest" description="Disordered" evidence="7">
    <location>
        <begin position="99"/>
        <end position="162"/>
    </location>
</feature>
<evidence type="ECO:0000256" key="2">
    <source>
        <dbReference type="ARBA" id="ARBA00022448"/>
    </source>
</evidence>
<accession>A0A6A4WNG6</accession>
<sequence length="233" mass="25230">MWHVWSGNSAVGSGTDVPSACPSACPSAHRCLGLFAGPCVLPTVPGALALRPAGIDLGAGVQPDSQGSPSVANGRPAAARPGRIPGVTEQDAVVLPHQGKDAVEPILPRQLPGAGGGDDDGDKEKEEEAERERLEAIAEAEERRKEKHRKMEEEREQLRQGIRDKYNIKKKVVEEAAMPAEPDNPLMRKKKTPEELAREAELADQDEFTKLKNSLETQVNEIKQQIEGKCVLQ</sequence>
<keyword evidence="9" id="KW-1185">Reference proteome</keyword>
<dbReference type="Gene3D" id="1.20.5.580">
    <property type="entry name" value="Single Helix bin"/>
    <property type="match status" value="1"/>
</dbReference>
<keyword evidence="4" id="KW-0532">Neurotransmitter transport</keyword>
<dbReference type="SUPFAM" id="SSF58038">
    <property type="entry name" value="SNARE fusion complex"/>
    <property type="match status" value="1"/>
</dbReference>
<dbReference type="Proteomes" id="UP000440578">
    <property type="component" value="Unassembled WGS sequence"/>
</dbReference>
<dbReference type="GO" id="GO:0016079">
    <property type="term" value="P:synaptic vesicle exocytosis"/>
    <property type="evidence" value="ECO:0007669"/>
    <property type="project" value="TreeGrafter"/>
</dbReference>
<gene>
    <name evidence="8" type="primary">cpx_1</name>
    <name evidence="8" type="ORF">FJT64_023001</name>
</gene>
<evidence type="ECO:0000313" key="8">
    <source>
        <dbReference type="EMBL" id="KAF0305344.1"/>
    </source>
</evidence>
<evidence type="ECO:0000256" key="1">
    <source>
        <dbReference type="ARBA" id="ARBA00005396"/>
    </source>
</evidence>
<feature type="region of interest" description="Disordered" evidence="7">
    <location>
        <begin position="60"/>
        <end position="85"/>
    </location>
</feature>
<dbReference type="PANTHER" id="PTHR16705">
    <property type="entry name" value="COMPLEXIN"/>
    <property type="match status" value="1"/>
</dbReference>
<proteinExistence type="inferred from homology"/>
<evidence type="ECO:0000256" key="3">
    <source>
        <dbReference type="ARBA" id="ARBA00022483"/>
    </source>
</evidence>
<feature type="compositionally biased region" description="Basic and acidic residues" evidence="7">
    <location>
        <begin position="122"/>
        <end position="162"/>
    </location>
</feature>
<dbReference type="GO" id="GO:0043195">
    <property type="term" value="C:terminal bouton"/>
    <property type="evidence" value="ECO:0007669"/>
    <property type="project" value="TreeGrafter"/>
</dbReference>
<reference evidence="8 9" key="1">
    <citation type="submission" date="2019-07" db="EMBL/GenBank/DDBJ databases">
        <title>Draft genome assembly of a fouling barnacle, Amphibalanus amphitrite (Darwin, 1854): The first reference genome for Thecostraca.</title>
        <authorList>
            <person name="Kim W."/>
        </authorList>
    </citation>
    <scope>NUCLEOTIDE SEQUENCE [LARGE SCALE GENOMIC DNA]</scope>
    <source>
        <strain evidence="8">SNU_AA5</strain>
        <tissue evidence="8">Soma without cirri and trophi</tissue>
    </source>
</reference>
<comment type="caution">
    <text evidence="8">The sequence shown here is derived from an EMBL/GenBank/DDBJ whole genome shotgun (WGS) entry which is preliminary data.</text>
</comment>
<evidence type="ECO:0000256" key="7">
    <source>
        <dbReference type="SAM" id="MobiDB-lite"/>
    </source>
</evidence>
<evidence type="ECO:0000256" key="4">
    <source>
        <dbReference type="ARBA" id="ARBA00022775"/>
    </source>
</evidence>
<feature type="compositionally biased region" description="Low complexity" evidence="7">
    <location>
        <begin position="74"/>
        <end position="85"/>
    </location>
</feature>
<keyword evidence="5" id="KW-0175">Coiled coil</keyword>
<dbReference type="InterPro" id="IPR008849">
    <property type="entry name" value="Synaphin"/>
</dbReference>
<protein>
    <submittedName>
        <fullName evidence="8">Complexin</fullName>
    </submittedName>
</protein>
<dbReference type="AlphaFoldDB" id="A0A6A4WNG6"/>
<dbReference type="PANTHER" id="PTHR16705:SF4">
    <property type="entry name" value="COMPLEXIN"/>
    <property type="match status" value="1"/>
</dbReference>
<dbReference type="GO" id="GO:0046928">
    <property type="term" value="P:regulation of neurotransmitter secretion"/>
    <property type="evidence" value="ECO:0007669"/>
    <property type="project" value="TreeGrafter"/>
</dbReference>